<dbReference type="InterPro" id="IPR035965">
    <property type="entry name" value="PAS-like_dom_sf"/>
</dbReference>
<feature type="region of interest" description="Disordered" evidence="23">
    <location>
        <begin position="1123"/>
        <end position="1188"/>
    </location>
</feature>
<dbReference type="AlphaFoldDB" id="A0A3P8WIW2"/>
<dbReference type="FunFam" id="2.60.120.10:FF:000014">
    <property type="entry name" value="Potassium voltage-gated channel, subfamily H (Eag-related), member 4"/>
    <property type="match status" value="1"/>
</dbReference>
<dbReference type="GO" id="GO:0034702">
    <property type="term" value="C:monoatomic ion channel complex"/>
    <property type="evidence" value="ECO:0007669"/>
    <property type="project" value="UniProtKB-KW"/>
</dbReference>
<dbReference type="FunFam" id="1.10.1200.260:FF:000002">
    <property type="entry name" value="Potassium voltage-gated channel subfamily H member 8"/>
    <property type="match status" value="1"/>
</dbReference>
<proteinExistence type="inferred from homology"/>
<comment type="catalytic activity">
    <reaction evidence="14">
        <text>K(+)(in) = K(+)(out)</text>
        <dbReference type="Rhea" id="RHEA:29463"/>
        <dbReference type="ChEBI" id="CHEBI:29103"/>
    </reaction>
</comment>
<evidence type="ECO:0000313" key="28">
    <source>
        <dbReference type="Proteomes" id="UP000265120"/>
    </source>
</evidence>
<sequence length="1188" mass="132492">MPVMKGLLAPQNTFLDSIANHFDGTHSNFLLGNAQSRCGYPIVYCSDGFCELTGFVRTEVMQKSCTCRFLYGAETNHSVVQQVDKALEVQQEYQGEVGFYRKNGNPFWCFLDIVPIKNERGEVVLFLLSFKDITESYGESCHYSQGEGMSEAAYHGRKSNQSQLFQTGERGRNVLHHLTNLFTKRGKRKLSNSVFQKPSPPEYKVAAVKKSRFLLLHYSISKALWDWLILLATFYVAVTVPYDVCFASHDEDSDRQSLVSRSTLGSDIAVEILFILDIILNFRTTYVSQSGQVVYDARSIFLHYCTTWFFVDLIAALPFDLLYACNITVTSLVHLLKTVRLLRLLRLLQKLDRYSQYSAVVLTLLMSVFALLAHWMACVWYVIGRKEIESSDPVTWDIGWLQELGKRLETPYINSTMGGPSMPSAYIASLYFTLSSLTSVGFGNVCANTDAEKIFSICIMLMGALMHAVVFGNVTAIIQRMYSRRSLYHTRMKDLKDFIRVHRLPQQLKQRMLEYFQATWSVNNGINANELLHDFPDELRADIAMHLNKDILQLPVFERASRGCLRSLSLHIKTSFCAPGEYLIRHGDALQANYFVCSGSLEVLKDNMVIAILGKGDLIGADLPEQEEVIKTNADVKALTYCDLQHISVRALREVLRLYPEYGSRFSLDIHHNLTYNLREGSETEGTKRFPWTPRRSQSHVSLDHKLPYIIETDSTEHEEDDAQTQQRRVPLLQGMGSPVRQPCLGTLLGEELRHITPLRLCRSPVQGGRGCSPSPQRFTKDLSLSPLPSLNTDTDLNHRPDRLLMPTLPCVSPLTLSPRVVDGIEDNGETFQFNVEQSEERNNAKEQLQVSANLLLETEEVRQNISKLNKEVNNLNHDVANLAKELHDIIHYLQSHMALLHYTSPASSYSYGIPMAPPPNVTASSDWPLHVPLNVATGPYRHTEAIGHAVRNVWCCTGTPSQGRSSTLLYSSSPGSSCLHLCCSDREGAPAHMLQSQCGSCQASRMSPNSSCMSHSHGQAGSSLLSLSSAFSSFPVACQAHQGLYNTSVPTLSNSLPVCSSVYSCYTHPSLSGQAKPEPSNQTRPQTPIHSSITPTGQPQYHTAFSSLNSSGVSVCTGHTLEERSSINSPRQNEPIGSSSVHPMPNVTCSLLGQVADRGSRASVYQERTDDIVDPQGKGSVTPDQEP</sequence>
<keyword evidence="11 24" id="KW-0472">Membrane</keyword>
<evidence type="ECO:0000256" key="23">
    <source>
        <dbReference type="SAM" id="MobiDB-lite"/>
    </source>
</evidence>
<evidence type="ECO:0000259" key="25">
    <source>
        <dbReference type="PROSITE" id="PS50042"/>
    </source>
</evidence>
<dbReference type="GeneID" id="103393183"/>
<dbReference type="Gene3D" id="2.60.120.10">
    <property type="entry name" value="Jelly Rolls"/>
    <property type="match status" value="1"/>
</dbReference>
<reference evidence="27 28" key="1">
    <citation type="journal article" date="2014" name="Nat. Genet.">
        <title>Whole-genome sequence of a flatfish provides insights into ZW sex chromosome evolution and adaptation to a benthic lifestyle.</title>
        <authorList>
            <person name="Chen S."/>
            <person name="Zhang G."/>
            <person name="Shao C."/>
            <person name="Huang Q."/>
            <person name="Liu G."/>
            <person name="Zhang P."/>
            <person name="Song W."/>
            <person name="An N."/>
            <person name="Chalopin D."/>
            <person name="Volff J.N."/>
            <person name="Hong Y."/>
            <person name="Li Q."/>
            <person name="Sha Z."/>
            <person name="Zhou H."/>
            <person name="Xie M."/>
            <person name="Yu Q."/>
            <person name="Liu Y."/>
            <person name="Xiang H."/>
            <person name="Wang N."/>
            <person name="Wu K."/>
            <person name="Yang C."/>
            <person name="Zhou Q."/>
            <person name="Liao X."/>
            <person name="Yang L."/>
            <person name="Hu Q."/>
            <person name="Zhang J."/>
            <person name="Meng L."/>
            <person name="Jin L."/>
            <person name="Tian Y."/>
            <person name="Lian J."/>
            <person name="Yang J."/>
            <person name="Miao G."/>
            <person name="Liu S."/>
            <person name="Liang Z."/>
            <person name="Yan F."/>
            <person name="Li Y."/>
            <person name="Sun B."/>
            <person name="Zhang H."/>
            <person name="Zhang J."/>
            <person name="Zhu Y."/>
            <person name="Du M."/>
            <person name="Zhao Y."/>
            <person name="Schartl M."/>
            <person name="Tang Q."/>
            <person name="Wang J."/>
        </authorList>
    </citation>
    <scope>NUCLEOTIDE SEQUENCE</scope>
</reference>
<dbReference type="CDD" id="cd00038">
    <property type="entry name" value="CAP_ED"/>
    <property type="match status" value="1"/>
</dbReference>
<comment type="subunit">
    <text evidence="2">The potassium channel is probably composed of a homo- or heterotetrameric complex of pore-forming alpha subunits that can associate with modulating beta subunits.</text>
</comment>
<dbReference type="Gene3D" id="3.30.450.20">
    <property type="entry name" value="PAS domain"/>
    <property type="match status" value="1"/>
</dbReference>
<dbReference type="Pfam" id="PF13426">
    <property type="entry name" value="PAS_9"/>
    <property type="match status" value="1"/>
</dbReference>
<dbReference type="InterPro" id="IPR005821">
    <property type="entry name" value="Ion_trans_dom"/>
</dbReference>
<dbReference type="GO" id="GO:0005249">
    <property type="term" value="F:voltage-gated potassium channel activity"/>
    <property type="evidence" value="ECO:0007669"/>
    <property type="project" value="InterPro"/>
</dbReference>
<dbReference type="InterPro" id="IPR000595">
    <property type="entry name" value="cNMP-bd_dom"/>
</dbReference>
<name>A0A3P8WIW2_CYNSE</name>
<dbReference type="Pfam" id="PF00520">
    <property type="entry name" value="Ion_trans"/>
    <property type="match status" value="1"/>
</dbReference>
<dbReference type="PRINTS" id="PR01463">
    <property type="entry name" value="EAGCHANLFMLY"/>
</dbReference>
<dbReference type="InterPro" id="IPR003950">
    <property type="entry name" value="K_chnl_volt-dep_ELK"/>
</dbReference>
<evidence type="ECO:0000256" key="7">
    <source>
        <dbReference type="ARBA" id="ARBA00022882"/>
    </source>
</evidence>
<dbReference type="InterPro" id="IPR018490">
    <property type="entry name" value="cNMP-bd_dom_sf"/>
</dbReference>
<evidence type="ECO:0000256" key="11">
    <source>
        <dbReference type="ARBA" id="ARBA00023136"/>
    </source>
</evidence>
<dbReference type="PRINTS" id="PR01465">
    <property type="entry name" value="ELKCHANNEL"/>
</dbReference>
<evidence type="ECO:0000256" key="18">
    <source>
        <dbReference type="ARBA" id="ARBA00075970"/>
    </source>
</evidence>
<dbReference type="InterPro" id="IPR014710">
    <property type="entry name" value="RmlC-like_jellyroll"/>
</dbReference>
<dbReference type="PANTHER" id="PTHR10217">
    <property type="entry name" value="VOLTAGE AND LIGAND GATED POTASSIUM CHANNEL"/>
    <property type="match status" value="1"/>
</dbReference>
<evidence type="ECO:0000256" key="14">
    <source>
        <dbReference type="ARBA" id="ARBA00034430"/>
    </source>
</evidence>
<dbReference type="RefSeq" id="XP_016896138.1">
    <property type="nucleotide sequence ID" value="XM_017040649.2"/>
</dbReference>
<evidence type="ECO:0000256" key="10">
    <source>
        <dbReference type="ARBA" id="ARBA00023065"/>
    </source>
</evidence>
<keyword evidence="12" id="KW-0325">Glycoprotein</keyword>
<dbReference type="KEGG" id="csem:103393183"/>
<feature type="domain" description="Cyclic nucleotide-binding" evidence="25">
    <location>
        <begin position="556"/>
        <end position="656"/>
    </location>
</feature>
<evidence type="ECO:0000256" key="13">
    <source>
        <dbReference type="ARBA" id="ARBA00023303"/>
    </source>
</evidence>
<dbReference type="SMART" id="SM00086">
    <property type="entry name" value="PAC"/>
    <property type="match status" value="1"/>
</dbReference>
<dbReference type="SUPFAM" id="SSF55785">
    <property type="entry name" value="PYP-like sensor domain (PAS domain)"/>
    <property type="match status" value="1"/>
</dbReference>
<reference evidence="27" key="3">
    <citation type="submission" date="2025-09" db="UniProtKB">
        <authorList>
            <consortium name="Ensembl"/>
        </authorList>
    </citation>
    <scope>IDENTIFICATION</scope>
</reference>
<reference evidence="27" key="2">
    <citation type="submission" date="2025-08" db="UniProtKB">
        <authorList>
            <consortium name="Ensembl"/>
        </authorList>
    </citation>
    <scope>IDENTIFICATION</scope>
</reference>
<dbReference type="PANTHER" id="PTHR10217:SF630">
    <property type="entry name" value="POTASSIUM VOLTAGE-GATED CHANNEL SUBFAMILY H MEMBER 4"/>
    <property type="match status" value="1"/>
</dbReference>
<dbReference type="InParanoid" id="A0A3P8WIW2"/>
<evidence type="ECO:0000256" key="2">
    <source>
        <dbReference type="ARBA" id="ARBA00011552"/>
    </source>
</evidence>
<keyword evidence="10" id="KW-0406">Ion transport</keyword>
<dbReference type="Proteomes" id="UP000265120">
    <property type="component" value="Chromosome 17"/>
</dbReference>
<evidence type="ECO:0000256" key="15">
    <source>
        <dbReference type="ARBA" id="ARBA00058898"/>
    </source>
</evidence>
<dbReference type="GO" id="GO:0005886">
    <property type="term" value="C:plasma membrane"/>
    <property type="evidence" value="ECO:0007669"/>
    <property type="project" value="TreeGrafter"/>
</dbReference>
<evidence type="ECO:0000256" key="16">
    <source>
        <dbReference type="ARBA" id="ARBA00061598"/>
    </source>
</evidence>
<evidence type="ECO:0000256" key="21">
    <source>
        <dbReference type="ARBA" id="ARBA00083198"/>
    </source>
</evidence>
<dbReference type="InterPro" id="IPR003938">
    <property type="entry name" value="K_chnl_volt-dep_EAG/ELK/ERG"/>
</dbReference>
<dbReference type="Gene3D" id="1.10.287.70">
    <property type="match status" value="1"/>
</dbReference>
<evidence type="ECO:0000256" key="22">
    <source>
        <dbReference type="SAM" id="Coils"/>
    </source>
</evidence>
<keyword evidence="6" id="KW-0631">Potassium channel</keyword>
<dbReference type="CDD" id="cd00130">
    <property type="entry name" value="PAS"/>
    <property type="match status" value="1"/>
</dbReference>
<keyword evidence="4" id="KW-0633">Potassium transport</keyword>
<feature type="transmembrane region" description="Helical" evidence="24">
    <location>
        <begin position="268"/>
        <end position="288"/>
    </location>
</feature>
<comment type="subcellular location">
    <subcellularLocation>
        <location evidence="1">Membrane</location>
        <topology evidence="1">Multi-pass membrane protein</topology>
    </subcellularLocation>
</comment>
<feature type="region of interest" description="Disordered" evidence="23">
    <location>
        <begin position="765"/>
        <end position="790"/>
    </location>
</feature>
<feature type="domain" description="PAC" evidence="26">
    <location>
        <begin position="93"/>
        <end position="145"/>
    </location>
</feature>
<evidence type="ECO:0000256" key="5">
    <source>
        <dbReference type="ARBA" id="ARBA00022692"/>
    </source>
</evidence>
<dbReference type="Pfam" id="PF00027">
    <property type="entry name" value="cNMP_binding"/>
    <property type="match status" value="1"/>
</dbReference>
<evidence type="ECO:0000256" key="12">
    <source>
        <dbReference type="ARBA" id="ARBA00023180"/>
    </source>
</evidence>
<evidence type="ECO:0000256" key="19">
    <source>
        <dbReference type="ARBA" id="ARBA00076367"/>
    </source>
</evidence>
<feature type="transmembrane region" description="Helical" evidence="24">
    <location>
        <begin position="357"/>
        <end position="383"/>
    </location>
</feature>
<keyword evidence="7" id="KW-0851">Voltage-gated channel</keyword>
<feature type="compositionally biased region" description="Polar residues" evidence="23">
    <location>
        <begin position="1127"/>
        <end position="1152"/>
    </location>
</feature>
<keyword evidence="28" id="KW-1185">Reference proteome</keyword>
<evidence type="ECO:0000256" key="3">
    <source>
        <dbReference type="ARBA" id="ARBA00022448"/>
    </source>
</evidence>
<dbReference type="SUPFAM" id="SSF51206">
    <property type="entry name" value="cAMP-binding domain-like"/>
    <property type="match status" value="1"/>
</dbReference>
<evidence type="ECO:0000256" key="6">
    <source>
        <dbReference type="ARBA" id="ARBA00022826"/>
    </source>
</evidence>
<dbReference type="GeneTree" id="ENSGT00940000156363"/>
<keyword evidence="3" id="KW-0813">Transport</keyword>
<comment type="function">
    <text evidence="15">Pore-forming (alpha) subunit of a voltage-gated delayed rectifier. Activates at more negative voltages, exhibits fast prepulse-independent activation kinetics and deactivates much more slowly, but shows no inactivation.</text>
</comment>
<keyword evidence="8" id="KW-0630">Potassium</keyword>
<dbReference type="FunFam" id="3.30.450.20:FF:000001">
    <property type="entry name" value="Potassium voltage-gated channel subfamily H member 7"/>
    <property type="match status" value="1"/>
</dbReference>
<dbReference type="GO" id="GO:0042391">
    <property type="term" value="P:regulation of membrane potential"/>
    <property type="evidence" value="ECO:0007669"/>
    <property type="project" value="TreeGrafter"/>
</dbReference>
<feature type="transmembrane region" description="Helical" evidence="24">
    <location>
        <begin position="454"/>
        <end position="478"/>
    </location>
</feature>
<comment type="similarity">
    <text evidence="16">Belongs to the potassium channel family. H (Eag) (TC 1.A.1.20) subfamily. Kv12.3/KCNH4 sub-subfamily.</text>
</comment>
<feature type="coiled-coil region" evidence="22">
    <location>
        <begin position="852"/>
        <end position="886"/>
    </location>
</feature>
<dbReference type="InterPro" id="IPR050818">
    <property type="entry name" value="KCNH_animal-type"/>
</dbReference>
<feature type="region of interest" description="Disordered" evidence="23">
    <location>
        <begin position="1073"/>
        <end position="1105"/>
    </location>
</feature>
<dbReference type="FunCoup" id="A0A3P8WIW2">
    <property type="interactions" value="116"/>
</dbReference>
<keyword evidence="13" id="KW-0407">Ion channel</keyword>
<accession>A0A3P8WIW2</accession>
<evidence type="ECO:0000256" key="9">
    <source>
        <dbReference type="ARBA" id="ARBA00022989"/>
    </source>
</evidence>
<feature type="transmembrane region" description="Helical" evidence="24">
    <location>
        <begin position="224"/>
        <end position="247"/>
    </location>
</feature>
<keyword evidence="22" id="KW-0175">Coiled coil</keyword>
<dbReference type="Ensembl" id="ENSCSET00000027022.1">
    <property type="protein sequence ID" value="ENSCSEP00000026669.1"/>
    <property type="gene ID" value="ENSCSEG00000017032.1"/>
</dbReference>
<dbReference type="CTD" id="100148126"/>
<evidence type="ECO:0000256" key="20">
    <source>
        <dbReference type="ARBA" id="ARBA00082973"/>
    </source>
</evidence>
<evidence type="ECO:0000256" key="24">
    <source>
        <dbReference type="SAM" id="Phobius"/>
    </source>
</evidence>
<dbReference type="SUPFAM" id="SSF81324">
    <property type="entry name" value="Voltage-gated potassium channels"/>
    <property type="match status" value="1"/>
</dbReference>
<dbReference type="SMART" id="SM00100">
    <property type="entry name" value="cNMP"/>
    <property type="match status" value="1"/>
</dbReference>
<dbReference type="Gene3D" id="1.10.1200.260">
    <property type="match status" value="1"/>
</dbReference>
<evidence type="ECO:0000256" key="4">
    <source>
        <dbReference type="ARBA" id="ARBA00022538"/>
    </source>
</evidence>
<dbReference type="NCBIfam" id="TIGR00229">
    <property type="entry name" value="sensory_box"/>
    <property type="match status" value="1"/>
</dbReference>
<dbReference type="OMA" id="HYSATWF"/>
<evidence type="ECO:0000256" key="8">
    <source>
        <dbReference type="ARBA" id="ARBA00022958"/>
    </source>
</evidence>
<dbReference type="PROSITE" id="PS50113">
    <property type="entry name" value="PAC"/>
    <property type="match status" value="1"/>
</dbReference>
<evidence type="ECO:0000256" key="1">
    <source>
        <dbReference type="ARBA" id="ARBA00004141"/>
    </source>
</evidence>
<evidence type="ECO:0000259" key="26">
    <source>
        <dbReference type="PROSITE" id="PS50113"/>
    </source>
</evidence>
<dbReference type="PROSITE" id="PS50042">
    <property type="entry name" value="CNMP_BINDING_3"/>
    <property type="match status" value="1"/>
</dbReference>
<keyword evidence="9 24" id="KW-1133">Transmembrane helix</keyword>
<evidence type="ECO:0000313" key="27">
    <source>
        <dbReference type="Ensembl" id="ENSCSEP00000026669.1"/>
    </source>
</evidence>
<keyword evidence="5 24" id="KW-0812">Transmembrane</keyword>
<feature type="transmembrane region" description="Helical" evidence="24">
    <location>
        <begin position="425"/>
        <end position="447"/>
    </location>
</feature>
<dbReference type="OrthoDB" id="426293at2759"/>
<dbReference type="InterPro" id="IPR000700">
    <property type="entry name" value="PAS-assoc_C"/>
</dbReference>
<evidence type="ECO:0000256" key="17">
    <source>
        <dbReference type="ARBA" id="ARBA00074373"/>
    </source>
</evidence>
<dbReference type="STRING" id="244447.ENSCSEP00000026669"/>
<protein>
    <recommendedName>
        <fullName evidence="17">Voltage-gated delayed rectifier potassium channel KCNH4</fullName>
    </recommendedName>
    <alternativeName>
        <fullName evidence="21">Brain-specific eag-like channel 2</fullName>
    </alternativeName>
    <alternativeName>
        <fullName evidence="19">Ether-a-go-go-like potassium channel 1</fullName>
    </alternativeName>
    <alternativeName>
        <fullName evidence="18">Potassium voltage-gated channel subfamily H member 4</fullName>
    </alternativeName>
    <alternativeName>
        <fullName evidence="20">Voltage-gated potassium channel subunit Kv12.3</fullName>
    </alternativeName>
</protein>
<organism evidence="27 28">
    <name type="scientific">Cynoglossus semilaevis</name>
    <name type="common">Tongue sole</name>
    <dbReference type="NCBI Taxonomy" id="244447"/>
    <lineage>
        <taxon>Eukaryota</taxon>
        <taxon>Metazoa</taxon>
        <taxon>Chordata</taxon>
        <taxon>Craniata</taxon>
        <taxon>Vertebrata</taxon>
        <taxon>Euteleostomi</taxon>
        <taxon>Actinopterygii</taxon>
        <taxon>Neopterygii</taxon>
        <taxon>Teleostei</taxon>
        <taxon>Neoteleostei</taxon>
        <taxon>Acanthomorphata</taxon>
        <taxon>Carangaria</taxon>
        <taxon>Pleuronectiformes</taxon>
        <taxon>Pleuronectoidei</taxon>
        <taxon>Cynoglossidae</taxon>
        <taxon>Cynoglossinae</taxon>
        <taxon>Cynoglossus</taxon>
    </lineage>
</organism>
<dbReference type="InterPro" id="IPR001610">
    <property type="entry name" value="PAC"/>
</dbReference>
<dbReference type="InterPro" id="IPR000014">
    <property type="entry name" value="PAS"/>
</dbReference>
<feature type="transmembrane region" description="Helical" evidence="24">
    <location>
        <begin position="308"/>
        <end position="336"/>
    </location>
</feature>